<dbReference type="Proteomes" id="UP000799757">
    <property type="component" value="Unassembled WGS sequence"/>
</dbReference>
<evidence type="ECO:0000256" key="6">
    <source>
        <dbReference type="ARBA" id="ARBA00022833"/>
    </source>
</evidence>
<evidence type="ECO:0000256" key="7">
    <source>
        <dbReference type="ARBA" id="ARBA00023125"/>
    </source>
</evidence>
<proteinExistence type="inferred from homology"/>
<keyword evidence="8 9" id="KW-0539">Nucleus</keyword>
<dbReference type="InterPro" id="IPR031657">
    <property type="entry name" value="REPA_OB_2"/>
</dbReference>
<keyword evidence="15" id="KW-1185">Reference proteome</keyword>
<dbReference type="InterPro" id="IPR004591">
    <property type="entry name" value="Rfa1"/>
</dbReference>
<feature type="domain" description="Replication factor A C-terminal" evidence="12">
    <location>
        <begin position="448"/>
        <end position="598"/>
    </location>
</feature>
<dbReference type="GO" id="GO:0006260">
    <property type="term" value="P:DNA replication"/>
    <property type="evidence" value="ECO:0007669"/>
    <property type="project" value="UniProtKB-KW"/>
</dbReference>
<evidence type="ECO:0000256" key="8">
    <source>
        <dbReference type="ARBA" id="ARBA00023242"/>
    </source>
</evidence>
<dbReference type="Pfam" id="PF08646">
    <property type="entry name" value="Rep_fac-A_C"/>
    <property type="match status" value="1"/>
</dbReference>
<dbReference type="InterPro" id="IPR012340">
    <property type="entry name" value="NA-bd_OB-fold"/>
</dbReference>
<feature type="compositionally biased region" description="Polar residues" evidence="10">
    <location>
        <begin position="1"/>
        <end position="11"/>
    </location>
</feature>
<dbReference type="InterPro" id="IPR013955">
    <property type="entry name" value="Rep_factor-A_C"/>
</dbReference>
<dbReference type="CDD" id="cd04474">
    <property type="entry name" value="RPA1_DBD_A"/>
    <property type="match status" value="1"/>
</dbReference>
<keyword evidence="3 9" id="KW-0235">DNA replication</keyword>
<feature type="region of interest" description="Disordered" evidence="10">
    <location>
        <begin position="132"/>
        <end position="172"/>
    </location>
</feature>
<dbReference type="InterPro" id="IPR007199">
    <property type="entry name" value="Rep_factor-A_N"/>
</dbReference>
<keyword evidence="7 9" id="KW-0238">DNA-binding</keyword>
<evidence type="ECO:0000256" key="3">
    <source>
        <dbReference type="ARBA" id="ARBA00022705"/>
    </source>
</evidence>
<dbReference type="PANTHER" id="PTHR47165">
    <property type="entry name" value="OS03G0429900 PROTEIN"/>
    <property type="match status" value="1"/>
</dbReference>
<dbReference type="FunFam" id="2.40.50.140:FF:000117">
    <property type="entry name" value="Replication protein A subunit"/>
    <property type="match status" value="1"/>
</dbReference>
<dbReference type="FunFam" id="2.40.50.140:FF:000041">
    <property type="entry name" value="Replication protein A subunit"/>
    <property type="match status" value="1"/>
</dbReference>
<dbReference type="Gene3D" id="2.40.50.140">
    <property type="entry name" value="Nucleic acid-binding proteins"/>
    <property type="match status" value="4"/>
</dbReference>
<keyword evidence="6 9" id="KW-0862">Zinc</keyword>
<dbReference type="InterPro" id="IPR047192">
    <property type="entry name" value="Euk_RPA1_DBD_C"/>
</dbReference>
<dbReference type="GO" id="GO:0007004">
    <property type="term" value="P:telomere maintenance via telomerase"/>
    <property type="evidence" value="ECO:0007669"/>
    <property type="project" value="UniProtKB-ARBA"/>
</dbReference>
<organism evidence="14 15">
    <name type="scientific">Melanomma pulvis-pyrius CBS 109.77</name>
    <dbReference type="NCBI Taxonomy" id="1314802"/>
    <lineage>
        <taxon>Eukaryota</taxon>
        <taxon>Fungi</taxon>
        <taxon>Dikarya</taxon>
        <taxon>Ascomycota</taxon>
        <taxon>Pezizomycotina</taxon>
        <taxon>Dothideomycetes</taxon>
        <taxon>Pleosporomycetidae</taxon>
        <taxon>Pleosporales</taxon>
        <taxon>Melanommataceae</taxon>
        <taxon>Melanomma</taxon>
    </lineage>
</organism>
<evidence type="ECO:0000313" key="14">
    <source>
        <dbReference type="EMBL" id="KAF2800590.1"/>
    </source>
</evidence>
<evidence type="ECO:0000256" key="9">
    <source>
        <dbReference type="RuleBase" id="RU364130"/>
    </source>
</evidence>
<comment type="similarity">
    <text evidence="2 9">Belongs to the replication factor A protein 1 family.</text>
</comment>
<accession>A0A6A6XVX2</accession>
<feature type="region of interest" description="Disordered" evidence="10">
    <location>
        <begin position="1"/>
        <end position="23"/>
    </location>
</feature>
<keyword evidence="4 9" id="KW-0479">Metal-binding</keyword>
<feature type="domain" description="Replication factor-A protein 1 N-terminal" evidence="11">
    <location>
        <begin position="6"/>
        <end position="107"/>
    </location>
</feature>
<dbReference type="GO" id="GO:0006310">
    <property type="term" value="P:DNA recombination"/>
    <property type="evidence" value="ECO:0007669"/>
    <property type="project" value="InterPro"/>
</dbReference>
<dbReference type="GO" id="GO:0008270">
    <property type="term" value="F:zinc ion binding"/>
    <property type="evidence" value="ECO:0007669"/>
    <property type="project" value="UniProtKB-KW"/>
</dbReference>
<protein>
    <recommendedName>
        <fullName evidence="9">Replication protein A subunit</fullName>
    </recommendedName>
</protein>
<keyword evidence="5 9" id="KW-0863">Zinc-finger</keyword>
<feature type="compositionally biased region" description="Low complexity" evidence="10">
    <location>
        <begin position="144"/>
        <end position="153"/>
    </location>
</feature>
<dbReference type="SUPFAM" id="SSF50249">
    <property type="entry name" value="Nucleic acid-binding proteins"/>
    <property type="match status" value="4"/>
</dbReference>
<comment type="subunit">
    <text evidence="9">Component of the heterotrimeric canonical replication protein A complex (RPA).</text>
</comment>
<evidence type="ECO:0000256" key="10">
    <source>
        <dbReference type="SAM" id="MobiDB-lite"/>
    </source>
</evidence>
<evidence type="ECO:0000256" key="5">
    <source>
        <dbReference type="ARBA" id="ARBA00022771"/>
    </source>
</evidence>
<feature type="domain" description="Replication protein A OB" evidence="13">
    <location>
        <begin position="293"/>
        <end position="390"/>
    </location>
</feature>
<reference evidence="14" key="1">
    <citation type="journal article" date="2020" name="Stud. Mycol.">
        <title>101 Dothideomycetes genomes: a test case for predicting lifestyles and emergence of pathogens.</title>
        <authorList>
            <person name="Haridas S."/>
            <person name="Albert R."/>
            <person name="Binder M."/>
            <person name="Bloem J."/>
            <person name="Labutti K."/>
            <person name="Salamov A."/>
            <person name="Andreopoulos B."/>
            <person name="Baker S."/>
            <person name="Barry K."/>
            <person name="Bills G."/>
            <person name="Bluhm B."/>
            <person name="Cannon C."/>
            <person name="Castanera R."/>
            <person name="Culley D."/>
            <person name="Daum C."/>
            <person name="Ezra D."/>
            <person name="Gonzalez J."/>
            <person name="Henrissat B."/>
            <person name="Kuo A."/>
            <person name="Liang C."/>
            <person name="Lipzen A."/>
            <person name="Lutzoni F."/>
            <person name="Magnuson J."/>
            <person name="Mondo S."/>
            <person name="Nolan M."/>
            <person name="Ohm R."/>
            <person name="Pangilinan J."/>
            <person name="Park H.-J."/>
            <person name="Ramirez L."/>
            <person name="Alfaro M."/>
            <person name="Sun H."/>
            <person name="Tritt A."/>
            <person name="Yoshinaga Y."/>
            <person name="Zwiers L.-H."/>
            <person name="Turgeon B."/>
            <person name="Goodwin S."/>
            <person name="Spatafora J."/>
            <person name="Crous P."/>
            <person name="Grigoriev I."/>
        </authorList>
    </citation>
    <scope>NUCLEOTIDE SEQUENCE</scope>
    <source>
        <strain evidence="14">CBS 109.77</strain>
    </source>
</reference>
<comment type="subcellular location">
    <subcellularLocation>
        <location evidence="1 9">Nucleus</location>
    </subcellularLocation>
</comment>
<dbReference type="FunFam" id="2.40.50.140:FF:000064">
    <property type="entry name" value="Replication protein A subunit"/>
    <property type="match status" value="1"/>
</dbReference>
<dbReference type="Pfam" id="PF16900">
    <property type="entry name" value="REPA_OB_2"/>
    <property type="match status" value="1"/>
</dbReference>
<dbReference type="CDD" id="cd04476">
    <property type="entry name" value="RPA1_DBD_C"/>
    <property type="match status" value="1"/>
</dbReference>
<dbReference type="GO" id="GO:0005662">
    <property type="term" value="C:DNA replication factor A complex"/>
    <property type="evidence" value="ECO:0007669"/>
    <property type="project" value="UniProtKB-ARBA"/>
</dbReference>
<evidence type="ECO:0000259" key="11">
    <source>
        <dbReference type="Pfam" id="PF04057"/>
    </source>
</evidence>
<dbReference type="NCBIfam" id="TIGR00617">
    <property type="entry name" value="rpa1"/>
    <property type="match status" value="1"/>
</dbReference>
<dbReference type="GO" id="GO:0000781">
    <property type="term" value="C:chromosome, telomeric region"/>
    <property type="evidence" value="ECO:0007669"/>
    <property type="project" value="UniProtKB-ARBA"/>
</dbReference>
<dbReference type="Pfam" id="PF04057">
    <property type="entry name" value="Rep-A_N"/>
    <property type="match status" value="1"/>
</dbReference>
<dbReference type="FunFam" id="2.40.50.140:FF:000090">
    <property type="entry name" value="Replication protein A subunit"/>
    <property type="match status" value="1"/>
</dbReference>
<evidence type="ECO:0000256" key="2">
    <source>
        <dbReference type="ARBA" id="ARBA00005690"/>
    </source>
</evidence>
<feature type="compositionally biased region" description="Polar residues" evidence="10">
    <location>
        <begin position="154"/>
        <end position="168"/>
    </location>
</feature>
<dbReference type="AlphaFoldDB" id="A0A6A6XVX2"/>
<dbReference type="GO" id="GO:0006281">
    <property type="term" value="P:DNA repair"/>
    <property type="evidence" value="ECO:0007669"/>
    <property type="project" value="InterPro"/>
</dbReference>
<evidence type="ECO:0000313" key="15">
    <source>
        <dbReference type="Proteomes" id="UP000799757"/>
    </source>
</evidence>
<dbReference type="CDD" id="cd04475">
    <property type="entry name" value="RPA1_DBD_B"/>
    <property type="match status" value="1"/>
</dbReference>
<name>A0A6A6XVX2_9PLEO</name>
<evidence type="ECO:0000256" key="1">
    <source>
        <dbReference type="ARBA" id="ARBA00004123"/>
    </source>
</evidence>
<dbReference type="CDD" id="cd04477">
    <property type="entry name" value="RPA1N"/>
    <property type="match status" value="1"/>
</dbReference>
<comment type="function">
    <text evidence="9">As part of the replication protein A (RPA/RP-A), a single-stranded DNA-binding heterotrimeric complex, may play an essential role in DNA replication, recombination and repair. Binds and stabilizes single-stranded DNA intermediates, preventing complementary DNA reannealing and recruiting different proteins involved in DNA metabolism.</text>
</comment>
<evidence type="ECO:0000256" key="4">
    <source>
        <dbReference type="ARBA" id="ARBA00022723"/>
    </source>
</evidence>
<gene>
    <name evidence="14" type="ORF">K505DRAFT_370147</name>
</gene>
<dbReference type="EMBL" id="MU001745">
    <property type="protein sequence ID" value="KAF2800590.1"/>
    <property type="molecule type" value="Genomic_DNA"/>
</dbReference>
<dbReference type="GO" id="GO:0003697">
    <property type="term" value="F:single-stranded DNA binding"/>
    <property type="evidence" value="ECO:0007669"/>
    <property type="project" value="UniProtKB-ARBA"/>
</dbReference>
<sequence length="615" mass="68875">MAEQAITQGSIRSIFEPGGPSTDQPVMQCVQIKTMEPKAGDSNTVQRFRVVLSDVRNFIQTMIATAANDIVTSGKLKKGSIVRLIKYNPQQVKDKKILIIMDMEVLEQYGELDKIGNPEALDTKEDIKPQPAAISGKDFYGNKPAQPAPQQQQRSLPVHQSNPSTSTHPHLYPIESLSPYAHKWTIRARCTYKGEIKTWHNARGEGKLFSVNLLDDTGEIRATGFTETCDRLFDVFQEGVVYYISAPCKVILAKKQFSNLSNEYELQFENGTEVEKAEDQENKPQLRFNFTKIGDLNSVEKDTTIDTLGVLKEVGEVSTITSKNTNKDFSKRELLLADDTQTSVRLTIWGNQAQSFDVPLESILAFKGVKVSDFGGRSLSLLSSGSMTVDPDIDDAHKLRGWFDAVGQNAQFSTHQSLSSGGGGRQDTTKLISQILEEESYLENTPTYFTVKASVTYVKNSSTVAYPACSKPNCNKKVIEESSNNWWCENCQARFPAPQYRYILSINVSDHTGSLWLSCFDDSGQTIVGMPANDLIAIQDQDAQNDTKNFLDVLNQATCKMFNFRVKAKMETYQDQPKPRYQVMNLYSLNYAQEANKLAQILKQYDVDSDSLFVQ</sequence>
<dbReference type="PANTHER" id="PTHR47165:SF4">
    <property type="entry name" value="OS03G0429900 PROTEIN"/>
    <property type="match status" value="1"/>
</dbReference>
<evidence type="ECO:0000259" key="13">
    <source>
        <dbReference type="Pfam" id="PF16900"/>
    </source>
</evidence>
<evidence type="ECO:0000259" key="12">
    <source>
        <dbReference type="Pfam" id="PF08646"/>
    </source>
</evidence>
<dbReference type="OrthoDB" id="1751331at2759"/>